<proteinExistence type="inferred from homology"/>
<dbReference type="Pfam" id="PF13414">
    <property type="entry name" value="TPR_11"/>
    <property type="match status" value="1"/>
</dbReference>
<dbReference type="InterPro" id="IPR029489">
    <property type="entry name" value="OGT/SEC/SPY_C"/>
</dbReference>
<name>A0A517ZPR7_9PLAN</name>
<evidence type="ECO:0000256" key="8">
    <source>
        <dbReference type="PROSITE-ProRule" id="PRU00339"/>
    </source>
</evidence>
<evidence type="ECO:0000313" key="11">
    <source>
        <dbReference type="Proteomes" id="UP000319383"/>
    </source>
</evidence>
<dbReference type="EMBL" id="CP036276">
    <property type="protein sequence ID" value="QDU44485.1"/>
    <property type="molecule type" value="Genomic_DNA"/>
</dbReference>
<dbReference type="Pfam" id="PF13431">
    <property type="entry name" value="TPR_17"/>
    <property type="match status" value="1"/>
</dbReference>
<dbReference type="SUPFAM" id="SSF48452">
    <property type="entry name" value="TPR-like"/>
    <property type="match status" value="1"/>
</dbReference>
<dbReference type="InterPro" id="IPR019734">
    <property type="entry name" value="TPR_rpt"/>
</dbReference>
<dbReference type="KEGG" id="sdyn:Mal52_29670"/>
<dbReference type="Gene3D" id="3.40.50.11380">
    <property type="match status" value="1"/>
</dbReference>
<dbReference type="SUPFAM" id="SSF53756">
    <property type="entry name" value="UDP-Glycosyltransferase/glycogen phosphorylase"/>
    <property type="match status" value="1"/>
</dbReference>
<feature type="repeat" description="TPR" evidence="8">
    <location>
        <begin position="140"/>
        <end position="173"/>
    </location>
</feature>
<evidence type="ECO:0000259" key="9">
    <source>
        <dbReference type="Pfam" id="PF13844"/>
    </source>
</evidence>
<dbReference type="GO" id="GO:0042802">
    <property type="term" value="F:identical protein binding"/>
    <property type="evidence" value="ECO:0007669"/>
    <property type="project" value="InterPro"/>
</dbReference>
<dbReference type="AlphaFoldDB" id="A0A517ZPR7"/>
<dbReference type="InterPro" id="IPR011717">
    <property type="entry name" value="TPR-4"/>
</dbReference>
<feature type="repeat" description="TPR" evidence="8">
    <location>
        <begin position="106"/>
        <end position="139"/>
    </location>
</feature>
<feature type="domain" description="O-GlcNAc transferase C-terminal" evidence="9">
    <location>
        <begin position="239"/>
        <end position="404"/>
    </location>
</feature>
<keyword evidence="5" id="KW-0808">Transferase</keyword>
<dbReference type="PANTHER" id="PTHR44835">
    <property type="entry name" value="UDP-N-ACETYLGLUCOSAMINE--PEPTIDE N-ACETYLGLUCOSAMINYLTRANSFERASE SPINDLY-RELATED"/>
    <property type="match status" value="1"/>
</dbReference>
<dbReference type="Pfam" id="PF13432">
    <property type="entry name" value="TPR_16"/>
    <property type="match status" value="1"/>
</dbReference>
<dbReference type="Pfam" id="PF07721">
    <property type="entry name" value="TPR_4"/>
    <property type="match status" value="1"/>
</dbReference>
<evidence type="ECO:0000256" key="7">
    <source>
        <dbReference type="ARBA" id="ARBA00022803"/>
    </source>
</evidence>
<dbReference type="EC" id="2.4.1.255" evidence="3"/>
<dbReference type="Pfam" id="PF13844">
    <property type="entry name" value="Glyco_transf_41"/>
    <property type="match status" value="2"/>
</dbReference>
<dbReference type="Gene3D" id="1.25.40.10">
    <property type="entry name" value="Tetratricopeptide repeat domain"/>
    <property type="match status" value="3"/>
</dbReference>
<dbReference type="Proteomes" id="UP000319383">
    <property type="component" value="Chromosome"/>
</dbReference>
<dbReference type="SMART" id="SM00028">
    <property type="entry name" value="TPR"/>
    <property type="match status" value="6"/>
</dbReference>
<reference evidence="10 11" key="1">
    <citation type="submission" date="2019-02" db="EMBL/GenBank/DDBJ databases">
        <title>Deep-cultivation of Planctomycetes and their phenomic and genomic characterization uncovers novel biology.</title>
        <authorList>
            <person name="Wiegand S."/>
            <person name="Jogler M."/>
            <person name="Boedeker C."/>
            <person name="Pinto D."/>
            <person name="Vollmers J."/>
            <person name="Rivas-Marin E."/>
            <person name="Kohn T."/>
            <person name="Peeters S.H."/>
            <person name="Heuer A."/>
            <person name="Rast P."/>
            <person name="Oberbeckmann S."/>
            <person name="Bunk B."/>
            <person name="Jeske O."/>
            <person name="Meyerdierks A."/>
            <person name="Storesund J.E."/>
            <person name="Kallscheuer N."/>
            <person name="Luecker S."/>
            <person name="Lage O.M."/>
            <person name="Pohl T."/>
            <person name="Merkel B.J."/>
            <person name="Hornburger P."/>
            <person name="Mueller R.-W."/>
            <person name="Bruemmer F."/>
            <person name="Labrenz M."/>
            <person name="Spormann A.M."/>
            <person name="Op den Camp H."/>
            <person name="Overmann J."/>
            <person name="Amann R."/>
            <person name="Jetten M.S.M."/>
            <person name="Mascher T."/>
            <person name="Medema M.H."/>
            <person name="Devos D.P."/>
            <person name="Kaster A.-K."/>
            <person name="Ovreas L."/>
            <person name="Rohde M."/>
            <person name="Galperin M.Y."/>
            <person name="Jogler C."/>
        </authorList>
    </citation>
    <scope>NUCLEOTIDE SEQUENCE [LARGE SCALE GENOMIC DNA]</scope>
    <source>
        <strain evidence="10 11">Mal52</strain>
    </source>
</reference>
<dbReference type="InterPro" id="IPR051939">
    <property type="entry name" value="Glycosyltr_41/O-GlcNAc_trsf"/>
</dbReference>
<evidence type="ECO:0000256" key="4">
    <source>
        <dbReference type="ARBA" id="ARBA00022676"/>
    </source>
</evidence>
<evidence type="ECO:0000256" key="5">
    <source>
        <dbReference type="ARBA" id="ARBA00022679"/>
    </source>
</evidence>
<evidence type="ECO:0000256" key="6">
    <source>
        <dbReference type="ARBA" id="ARBA00022737"/>
    </source>
</evidence>
<evidence type="ECO:0000256" key="3">
    <source>
        <dbReference type="ARBA" id="ARBA00011970"/>
    </source>
</evidence>
<feature type="domain" description="O-GlcNAc transferase C-terminal" evidence="9">
    <location>
        <begin position="425"/>
        <end position="605"/>
    </location>
</feature>
<dbReference type="PANTHER" id="PTHR44835:SF1">
    <property type="entry name" value="PROTEIN O-GLCNAC TRANSFERASE"/>
    <property type="match status" value="1"/>
</dbReference>
<dbReference type="GO" id="GO:0097363">
    <property type="term" value="F:protein O-acetylglucosaminyltransferase activity"/>
    <property type="evidence" value="ECO:0007669"/>
    <property type="project" value="UniProtKB-EC"/>
</dbReference>
<dbReference type="Gene3D" id="3.40.50.2000">
    <property type="entry name" value="Glycogen Phosphorylase B"/>
    <property type="match status" value="1"/>
</dbReference>
<evidence type="ECO:0000256" key="2">
    <source>
        <dbReference type="ARBA" id="ARBA00005386"/>
    </source>
</evidence>
<protein>
    <recommendedName>
        <fullName evidence="3">protein O-GlcNAc transferase</fullName>
        <ecNumber evidence="3">2.4.1.255</ecNumber>
    </recommendedName>
</protein>
<dbReference type="RefSeq" id="WP_145376842.1">
    <property type="nucleotide sequence ID" value="NZ_CP036276.1"/>
</dbReference>
<keyword evidence="7 8" id="KW-0802">TPR repeat</keyword>
<comment type="pathway">
    <text evidence="1">Protein modification; protein glycosylation.</text>
</comment>
<dbReference type="InterPro" id="IPR011990">
    <property type="entry name" value="TPR-like_helical_dom_sf"/>
</dbReference>
<keyword evidence="4" id="KW-0328">Glycosyltransferase</keyword>
<feature type="repeat" description="TPR" evidence="8">
    <location>
        <begin position="174"/>
        <end position="207"/>
    </location>
</feature>
<keyword evidence="6" id="KW-0677">Repeat</keyword>
<organism evidence="10 11">
    <name type="scientific">Symmachiella dynata</name>
    <dbReference type="NCBI Taxonomy" id="2527995"/>
    <lineage>
        <taxon>Bacteria</taxon>
        <taxon>Pseudomonadati</taxon>
        <taxon>Planctomycetota</taxon>
        <taxon>Planctomycetia</taxon>
        <taxon>Planctomycetales</taxon>
        <taxon>Planctomycetaceae</taxon>
        <taxon>Symmachiella</taxon>
    </lineage>
</organism>
<evidence type="ECO:0000256" key="1">
    <source>
        <dbReference type="ARBA" id="ARBA00004922"/>
    </source>
</evidence>
<accession>A0A517ZPR7</accession>
<sequence>MTAADAELQRAIEAHQSGDLSTAIHGYRCVIENDSLQAEAWHLLGVALHQQGEHTAAVQHIRRAIELCGTNEAYYCNYGTALLAAGQTADACRQLERSLELEPARAEFHFNYANCLKQSGQLDRAVASYRQALQLRPAYPQAQNNLGNALMEQGLLDEAAGCFRTALASQPTFADAHHNLGNTLLRQEQHDEAQSHFAVAAKLAPQRPEFLQSYFLSLSYEVDVNAQQRFDLHRLWGAQIDGLHPAATAFANTVIAERRLQIGYVSADFREHAVADFLEPILANHDPVRCQVTCYTNVATPDERTEQLRGYGGQWRSIAELTDAQAAELIRGDGIDILVDLGGHTAGNRLGIFARKPAPVQVTGTGYGWTTGLPSMDYRLTDAIADPPGESRRHTEELVRIPQGMLCFQPPTTDPDVTPLPGSNDGTITFGGFHRHVKLNERTMKLWARILVRVPGSRLMLKDRAFRHAHVMQRTQNLCDACGIPREQVLWETGSDSRRDHLAMYGKVDIALDTWPYNGSTTTCEALWMGVPVVTLAGDSYVGRMSASLLMQVGLLELIAQTEDEYVDCAVRLASDIATLQRLRGDLRDVMSSSPLCDGPGYTRALEASYREMWRRWCDARHSARRAS</sequence>
<feature type="repeat" description="TPR" evidence="8">
    <location>
        <begin position="38"/>
        <end position="71"/>
    </location>
</feature>
<gene>
    <name evidence="10" type="primary">yrrB_4</name>
    <name evidence="10" type="ORF">Mal52_29670</name>
</gene>
<dbReference type="PROSITE" id="PS50005">
    <property type="entry name" value="TPR"/>
    <property type="match status" value="5"/>
</dbReference>
<comment type="similarity">
    <text evidence="2">Belongs to the glycosyltransferase 41 family. O-GlcNAc transferase subfamily.</text>
</comment>
<feature type="repeat" description="TPR" evidence="8">
    <location>
        <begin position="72"/>
        <end position="105"/>
    </location>
</feature>
<keyword evidence="11" id="KW-1185">Reference proteome</keyword>
<evidence type="ECO:0000313" key="10">
    <source>
        <dbReference type="EMBL" id="QDU44485.1"/>
    </source>
</evidence>